<dbReference type="AlphaFoldDB" id="A0A1H4CGW6"/>
<name>A0A1H4CGW6_9BACT</name>
<dbReference type="Proteomes" id="UP000199656">
    <property type="component" value="Unassembled WGS sequence"/>
</dbReference>
<keyword evidence="2" id="KW-1185">Reference proteome</keyword>
<sequence>MYLFIFKFMFPFKNGNFDKLDNYPLIFNIKIFNLNGTTY</sequence>
<dbReference type="STRING" id="408074.SAMN05660909_02615"/>
<gene>
    <name evidence="1" type="ORF">SAMN05660909_02615</name>
</gene>
<evidence type="ECO:0000313" key="1">
    <source>
        <dbReference type="EMBL" id="SEA59292.1"/>
    </source>
</evidence>
<organism evidence="1 2">
    <name type="scientific">Chitinophaga terrae</name>
    <name type="common">ex Kim and Jung 2007</name>
    <dbReference type="NCBI Taxonomy" id="408074"/>
    <lineage>
        <taxon>Bacteria</taxon>
        <taxon>Pseudomonadati</taxon>
        <taxon>Bacteroidota</taxon>
        <taxon>Chitinophagia</taxon>
        <taxon>Chitinophagales</taxon>
        <taxon>Chitinophagaceae</taxon>
        <taxon>Chitinophaga</taxon>
    </lineage>
</organism>
<protein>
    <submittedName>
        <fullName evidence="1">Uncharacterized protein</fullName>
    </submittedName>
</protein>
<accession>A0A1H4CGW6</accession>
<proteinExistence type="predicted"/>
<dbReference type="EMBL" id="FNRL01000010">
    <property type="protein sequence ID" value="SEA59292.1"/>
    <property type="molecule type" value="Genomic_DNA"/>
</dbReference>
<reference evidence="2" key="1">
    <citation type="submission" date="2016-10" db="EMBL/GenBank/DDBJ databases">
        <authorList>
            <person name="Varghese N."/>
            <person name="Submissions S."/>
        </authorList>
    </citation>
    <scope>NUCLEOTIDE SEQUENCE [LARGE SCALE GENOMIC DNA]</scope>
    <source>
        <strain evidence="2">DSM 23920</strain>
    </source>
</reference>
<evidence type="ECO:0000313" key="2">
    <source>
        <dbReference type="Proteomes" id="UP000199656"/>
    </source>
</evidence>